<evidence type="ECO:0000313" key="9">
    <source>
        <dbReference type="EMBL" id="CAK9201014.1"/>
    </source>
</evidence>
<dbReference type="Gene3D" id="3.50.50.60">
    <property type="entry name" value="FAD/NAD(P)-binding domain"/>
    <property type="match status" value="2"/>
</dbReference>
<keyword evidence="6" id="KW-0274">FAD</keyword>
<evidence type="ECO:0000256" key="2">
    <source>
        <dbReference type="ARBA" id="ARBA00004496"/>
    </source>
</evidence>
<dbReference type="EMBL" id="OZ019905">
    <property type="protein sequence ID" value="CAK9201014.1"/>
    <property type="molecule type" value="Genomic_DNA"/>
</dbReference>
<protein>
    <recommendedName>
        <fullName evidence="8">Amine oxidase domain-containing protein</fullName>
    </recommendedName>
</protein>
<sequence>MLPNRVRIYQRSKNLLGAIFDSSLASLHRIQLPVLHNSTRQHRMEQVVAKGMKRPRIVIIGAGMSGVSTAHHLLKSTKAASRFDLTVLEASQRVGGRICSAEIGGVRVELGATWIHGVEGSPLHKIAEEIGALDSEQPWEGKDGMIMDTAVRLEGGLNVDLSVVKPVTDLYRSLLLMAQEVGENAAKEDVGIAVGINSHNTKNDCKNQVNSVGAFLREGLAKSFDGNREGDMQKWDLRAIQKGVFKMHENLERSITGAGSLDDLNLNAYSEYKEFPGANLPIAKGYSSIVQALASKLPNGMIQFGKKVVRVKWSCDGLEDSKFSEAPVQVHCEDGSIIEADHVVVTVSLGVLKLEAERVRRSAAGDSILGQTLEKDAPSGVAEALCTAALFDPPLPSWKLDCIARLGFGVVDKVFVEFEAPKETLQPVRFVFDDTAALDATDSPDAVPHWAQKLFAVYPTHKMSCVLESWYTGQEALEVEAASDDEVARGIVNTLRRFGVNTPAVRRIRRSKWGTDPLFQGSYSYVAIDASGDDIDTNAKSLPLQEEGSVYKDSSIPPLQLLFAGEATDRYYYGTTHAAYLSGLREAERLLQHYGYLELP</sequence>
<keyword evidence="4" id="KW-0963">Cytoplasm</keyword>
<dbReference type="Pfam" id="PF01593">
    <property type="entry name" value="Amino_oxidase"/>
    <property type="match status" value="1"/>
</dbReference>
<keyword evidence="10" id="KW-1185">Reference proteome</keyword>
<dbReference type="PANTHER" id="PTHR10742:SF405">
    <property type="entry name" value="PEROXISOMAL N(1)-ACETYL-SPERMINE_SPERMIDINE OXIDASE"/>
    <property type="match status" value="1"/>
</dbReference>
<dbReference type="SUPFAM" id="SSF51905">
    <property type="entry name" value="FAD/NAD(P)-binding domain"/>
    <property type="match status" value="1"/>
</dbReference>
<dbReference type="PANTHER" id="PTHR10742">
    <property type="entry name" value="FLAVIN MONOAMINE OXIDASE"/>
    <property type="match status" value="1"/>
</dbReference>
<evidence type="ECO:0000256" key="6">
    <source>
        <dbReference type="ARBA" id="ARBA00022827"/>
    </source>
</evidence>
<comment type="similarity">
    <text evidence="3">Belongs to the flavin monoamine oxidase family.</text>
</comment>
<dbReference type="SUPFAM" id="SSF54373">
    <property type="entry name" value="FAD-linked reductases, C-terminal domain"/>
    <property type="match status" value="1"/>
</dbReference>
<evidence type="ECO:0000256" key="3">
    <source>
        <dbReference type="ARBA" id="ARBA00005995"/>
    </source>
</evidence>
<organism evidence="9 10">
    <name type="scientific">Sphagnum troendelagicum</name>
    <dbReference type="NCBI Taxonomy" id="128251"/>
    <lineage>
        <taxon>Eukaryota</taxon>
        <taxon>Viridiplantae</taxon>
        <taxon>Streptophyta</taxon>
        <taxon>Embryophyta</taxon>
        <taxon>Bryophyta</taxon>
        <taxon>Sphagnophytina</taxon>
        <taxon>Sphagnopsida</taxon>
        <taxon>Sphagnales</taxon>
        <taxon>Sphagnaceae</taxon>
        <taxon>Sphagnum</taxon>
    </lineage>
</organism>
<accession>A0ABP0TNC4</accession>
<reference evidence="9" key="1">
    <citation type="submission" date="2024-02" db="EMBL/GenBank/DDBJ databases">
        <authorList>
            <consortium name="ELIXIR-Norway"/>
            <consortium name="Elixir Norway"/>
        </authorList>
    </citation>
    <scope>NUCLEOTIDE SEQUENCE</scope>
</reference>
<evidence type="ECO:0000259" key="8">
    <source>
        <dbReference type="Pfam" id="PF01593"/>
    </source>
</evidence>
<proteinExistence type="inferred from homology"/>
<dbReference type="InterPro" id="IPR002937">
    <property type="entry name" value="Amino_oxidase"/>
</dbReference>
<comment type="subcellular location">
    <subcellularLocation>
        <location evidence="2">Cytoplasm</location>
    </subcellularLocation>
</comment>
<evidence type="ECO:0000256" key="1">
    <source>
        <dbReference type="ARBA" id="ARBA00001974"/>
    </source>
</evidence>
<gene>
    <name evidence="9" type="ORF">CSSPTR1EN2_LOCUS5695</name>
</gene>
<dbReference type="InterPro" id="IPR050281">
    <property type="entry name" value="Flavin_monoamine_oxidase"/>
</dbReference>
<name>A0ABP0TNC4_9BRYO</name>
<dbReference type="Gene3D" id="3.90.660.10">
    <property type="match status" value="1"/>
</dbReference>
<dbReference type="Proteomes" id="UP001497512">
    <property type="component" value="Chromosome 13"/>
</dbReference>
<dbReference type="InterPro" id="IPR036188">
    <property type="entry name" value="FAD/NAD-bd_sf"/>
</dbReference>
<evidence type="ECO:0000256" key="4">
    <source>
        <dbReference type="ARBA" id="ARBA00022490"/>
    </source>
</evidence>
<evidence type="ECO:0000313" key="10">
    <source>
        <dbReference type="Proteomes" id="UP001497512"/>
    </source>
</evidence>
<evidence type="ECO:0000256" key="7">
    <source>
        <dbReference type="ARBA" id="ARBA00023002"/>
    </source>
</evidence>
<evidence type="ECO:0000256" key="5">
    <source>
        <dbReference type="ARBA" id="ARBA00022630"/>
    </source>
</evidence>
<feature type="domain" description="Amine oxidase" evidence="8">
    <location>
        <begin position="64"/>
        <end position="591"/>
    </location>
</feature>
<keyword evidence="5" id="KW-0285">Flavoprotein</keyword>
<keyword evidence="7" id="KW-0560">Oxidoreductase</keyword>
<comment type="cofactor">
    <cofactor evidence="1">
        <name>FAD</name>
        <dbReference type="ChEBI" id="CHEBI:57692"/>
    </cofactor>
</comment>